<dbReference type="EMBL" id="MFFF01000011">
    <property type="protein sequence ID" value="OGE99884.1"/>
    <property type="molecule type" value="Genomic_DNA"/>
</dbReference>
<dbReference type="AlphaFoldDB" id="A0A1F5QCH5"/>
<proteinExistence type="predicted"/>
<dbReference type="Proteomes" id="UP000177235">
    <property type="component" value="Unassembled WGS sequence"/>
</dbReference>
<comment type="caution">
    <text evidence="2">The sequence shown here is derived from an EMBL/GenBank/DDBJ whole genome shotgun (WGS) entry which is preliminary data.</text>
</comment>
<keyword evidence="1" id="KW-0472">Membrane</keyword>
<keyword evidence="1" id="KW-1133">Transmembrane helix</keyword>
<organism evidence="2 3">
    <name type="scientific">Candidatus Doudnabacteria bacterium RIFCSPLOWO2_02_FULL_48_13</name>
    <dbReference type="NCBI Taxonomy" id="1817845"/>
    <lineage>
        <taxon>Bacteria</taxon>
        <taxon>Candidatus Doudnaibacteriota</taxon>
    </lineage>
</organism>
<feature type="transmembrane region" description="Helical" evidence="1">
    <location>
        <begin position="6"/>
        <end position="30"/>
    </location>
</feature>
<accession>A0A1F5QCH5</accession>
<sequence>MIIKLAAQIIFYLLVGILGIYSMMMVYVLLRYGKSKILSLAVSALFLIAIATLYAAAQANFNLLTFPELELL</sequence>
<keyword evidence="1" id="KW-0812">Transmembrane</keyword>
<gene>
    <name evidence="2" type="ORF">A3J05_03705</name>
</gene>
<evidence type="ECO:0000313" key="2">
    <source>
        <dbReference type="EMBL" id="OGE99884.1"/>
    </source>
</evidence>
<evidence type="ECO:0000256" key="1">
    <source>
        <dbReference type="SAM" id="Phobius"/>
    </source>
</evidence>
<evidence type="ECO:0000313" key="3">
    <source>
        <dbReference type="Proteomes" id="UP000177235"/>
    </source>
</evidence>
<evidence type="ECO:0008006" key="4">
    <source>
        <dbReference type="Google" id="ProtNLM"/>
    </source>
</evidence>
<feature type="transmembrane region" description="Helical" evidence="1">
    <location>
        <begin position="37"/>
        <end position="57"/>
    </location>
</feature>
<name>A0A1F5QCH5_9BACT</name>
<protein>
    <recommendedName>
        <fullName evidence="4">NADH-quinone oxidoreductase subunit J</fullName>
    </recommendedName>
</protein>
<reference evidence="2 3" key="1">
    <citation type="journal article" date="2016" name="Nat. Commun.">
        <title>Thousands of microbial genomes shed light on interconnected biogeochemical processes in an aquifer system.</title>
        <authorList>
            <person name="Anantharaman K."/>
            <person name="Brown C.T."/>
            <person name="Hug L.A."/>
            <person name="Sharon I."/>
            <person name="Castelle C.J."/>
            <person name="Probst A.J."/>
            <person name="Thomas B.C."/>
            <person name="Singh A."/>
            <person name="Wilkins M.J."/>
            <person name="Karaoz U."/>
            <person name="Brodie E.L."/>
            <person name="Williams K.H."/>
            <person name="Hubbard S.S."/>
            <person name="Banfield J.F."/>
        </authorList>
    </citation>
    <scope>NUCLEOTIDE SEQUENCE [LARGE SCALE GENOMIC DNA]</scope>
</reference>